<evidence type="ECO:0000256" key="4">
    <source>
        <dbReference type="ARBA" id="ARBA00022989"/>
    </source>
</evidence>
<feature type="transmembrane region" description="Helical" evidence="6">
    <location>
        <begin position="40"/>
        <end position="58"/>
    </location>
</feature>
<dbReference type="PANTHER" id="PTHR22911:SF6">
    <property type="entry name" value="SOLUTE CARRIER FAMILY 35 MEMBER G1"/>
    <property type="match status" value="1"/>
</dbReference>
<sequence>MVDDHKKGILFGLAGFAGLSAGDAVIKTIAGEWPATAIAALRYVFGVCGLAVILYMVEGKKGFSIPNLRLQLFRGASIALATLCFFSAILLMPLAEATAIQFTNPMLTAIASFLFLKEKSSPRSWAATGIAFIGVIIILRPNISEMGMAAFLPLLAAMGMSAMMIGNRKAAGLGSALQMQFIVAAFAAPILVLAAILGHFSGWAPLHVGPVSMSIVAKCAIVAISASSAHWLIYKGTTRASAATIAPTVYVQMLVAIILGVILFQDYPDFISLLGSAIIICAGIWLWAATRVKT</sequence>
<keyword evidence="5 6" id="KW-0472">Membrane</keyword>
<dbReference type="GO" id="GO:0016020">
    <property type="term" value="C:membrane"/>
    <property type="evidence" value="ECO:0007669"/>
    <property type="project" value="UniProtKB-SubCell"/>
</dbReference>
<dbReference type="Gene3D" id="1.10.3730.20">
    <property type="match status" value="1"/>
</dbReference>
<keyword evidence="9" id="KW-1185">Reference proteome</keyword>
<feature type="transmembrane region" description="Helical" evidence="6">
    <location>
        <begin position="270"/>
        <end position="288"/>
    </location>
</feature>
<evidence type="ECO:0000256" key="5">
    <source>
        <dbReference type="ARBA" id="ARBA00023136"/>
    </source>
</evidence>
<organism evidence="8 9">
    <name type="scientific">Sphingorhabdus lutea</name>
    <dbReference type="NCBI Taxonomy" id="1913578"/>
    <lineage>
        <taxon>Bacteria</taxon>
        <taxon>Pseudomonadati</taxon>
        <taxon>Pseudomonadota</taxon>
        <taxon>Alphaproteobacteria</taxon>
        <taxon>Sphingomonadales</taxon>
        <taxon>Sphingomonadaceae</taxon>
        <taxon>Sphingorhabdus</taxon>
    </lineage>
</organism>
<dbReference type="KEGG" id="sphl:LPB140_09805"/>
<dbReference type="RefSeq" id="WP_072559685.1">
    <property type="nucleotide sequence ID" value="NZ_CP018154.1"/>
</dbReference>
<evidence type="ECO:0000256" key="2">
    <source>
        <dbReference type="ARBA" id="ARBA00009853"/>
    </source>
</evidence>
<comment type="subcellular location">
    <subcellularLocation>
        <location evidence="1">Membrane</location>
        <topology evidence="1">Multi-pass membrane protein</topology>
    </subcellularLocation>
</comment>
<evidence type="ECO:0000256" key="3">
    <source>
        <dbReference type="ARBA" id="ARBA00022692"/>
    </source>
</evidence>
<comment type="similarity">
    <text evidence="2">Belongs to the drug/metabolite transporter (DMT) superfamily. 10 TMS drug/metabolite exporter (DME) (TC 2.A.7.3) family.</text>
</comment>
<dbReference type="OrthoDB" id="148351at2"/>
<feature type="transmembrane region" description="Helical" evidence="6">
    <location>
        <begin position="212"/>
        <end position="233"/>
    </location>
</feature>
<feature type="transmembrane region" description="Helical" evidence="6">
    <location>
        <begin position="70"/>
        <end position="92"/>
    </location>
</feature>
<evidence type="ECO:0000256" key="6">
    <source>
        <dbReference type="SAM" id="Phobius"/>
    </source>
</evidence>
<feature type="transmembrane region" description="Helical" evidence="6">
    <location>
        <begin position="98"/>
        <end position="116"/>
    </location>
</feature>
<protein>
    <submittedName>
        <fullName evidence="8">EamA family transporter</fullName>
    </submittedName>
</protein>
<evidence type="ECO:0000259" key="7">
    <source>
        <dbReference type="Pfam" id="PF00892"/>
    </source>
</evidence>
<feature type="transmembrane region" description="Helical" evidence="6">
    <location>
        <begin position="125"/>
        <end position="143"/>
    </location>
</feature>
<keyword evidence="4 6" id="KW-1133">Transmembrane helix</keyword>
<dbReference type="AlphaFoldDB" id="A0A1L3JD93"/>
<dbReference type="SUPFAM" id="SSF103481">
    <property type="entry name" value="Multidrug resistance efflux transporter EmrE"/>
    <property type="match status" value="2"/>
</dbReference>
<feature type="transmembrane region" description="Helical" evidence="6">
    <location>
        <begin position="179"/>
        <end position="200"/>
    </location>
</feature>
<dbReference type="InterPro" id="IPR037185">
    <property type="entry name" value="EmrE-like"/>
</dbReference>
<dbReference type="Pfam" id="PF00892">
    <property type="entry name" value="EamA"/>
    <property type="match status" value="1"/>
</dbReference>
<evidence type="ECO:0000313" key="9">
    <source>
        <dbReference type="Proteomes" id="UP000242561"/>
    </source>
</evidence>
<keyword evidence="3 6" id="KW-0812">Transmembrane</keyword>
<feature type="domain" description="EamA" evidence="7">
    <location>
        <begin position="7"/>
        <end position="139"/>
    </location>
</feature>
<reference evidence="8 9" key="1">
    <citation type="submission" date="2016-11" db="EMBL/GenBank/DDBJ databases">
        <title>Sphingorhabdus sp. LPB0140, isolated from marine environment.</title>
        <authorList>
            <person name="Kim E."/>
            <person name="Yi H."/>
        </authorList>
    </citation>
    <scope>NUCLEOTIDE SEQUENCE [LARGE SCALE GENOMIC DNA]</scope>
    <source>
        <strain evidence="8 9">LPB0140</strain>
    </source>
</reference>
<accession>A0A1L3JD93</accession>
<dbReference type="PANTHER" id="PTHR22911">
    <property type="entry name" value="ACYL-MALONYL CONDENSING ENZYME-RELATED"/>
    <property type="match status" value="1"/>
</dbReference>
<gene>
    <name evidence="8" type="ORF">LPB140_09805</name>
</gene>
<evidence type="ECO:0000313" key="8">
    <source>
        <dbReference type="EMBL" id="APG63033.1"/>
    </source>
</evidence>
<dbReference type="EMBL" id="CP018154">
    <property type="protein sequence ID" value="APG63033.1"/>
    <property type="molecule type" value="Genomic_DNA"/>
</dbReference>
<feature type="transmembrane region" description="Helical" evidence="6">
    <location>
        <begin position="149"/>
        <end position="167"/>
    </location>
</feature>
<name>A0A1L3JD93_9SPHN</name>
<proteinExistence type="inferred from homology"/>
<dbReference type="Proteomes" id="UP000242561">
    <property type="component" value="Chromosome"/>
</dbReference>
<feature type="transmembrane region" description="Helical" evidence="6">
    <location>
        <begin position="245"/>
        <end position="264"/>
    </location>
</feature>
<evidence type="ECO:0000256" key="1">
    <source>
        <dbReference type="ARBA" id="ARBA00004141"/>
    </source>
</evidence>
<dbReference type="InterPro" id="IPR000620">
    <property type="entry name" value="EamA_dom"/>
</dbReference>